<keyword evidence="6" id="KW-1185">Reference proteome</keyword>
<name>A0A5N5HLB5_9ROSA</name>
<dbReference type="Pfam" id="PF00076">
    <property type="entry name" value="RRM_1"/>
    <property type="match status" value="2"/>
</dbReference>
<dbReference type="SUPFAM" id="SSF54928">
    <property type="entry name" value="RNA-binding domain, RBD"/>
    <property type="match status" value="2"/>
</dbReference>
<dbReference type="Proteomes" id="UP000327157">
    <property type="component" value="Chromosome 16"/>
</dbReference>
<feature type="compositionally biased region" description="Polar residues" evidence="3">
    <location>
        <begin position="282"/>
        <end position="291"/>
    </location>
</feature>
<evidence type="ECO:0000313" key="5">
    <source>
        <dbReference type="EMBL" id="KAB2624064.1"/>
    </source>
</evidence>
<dbReference type="OrthoDB" id="439808at2759"/>
<reference evidence="6" key="2">
    <citation type="submission" date="2019-10" db="EMBL/GenBank/DDBJ databases">
        <title>A de novo genome assembly of a pear dwarfing rootstock.</title>
        <authorList>
            <person name="Wang F."/>
            <person name="Wang J."/>
            <person name="Li S."/>
            <person name="Zhang Y."/>
            <person name="Fang M."/>
            <person name="Ma L."/>
            <person name="Zhao Y."/>
            <person name="Jiang S."/>
        </authorList>
    </citation>
    <scope>NUCLEOTIDE SEQUENCE [LARGE SCALE GENOMIC DNA]</scope>
</reference>
<feature type="region of interest" description="Disordered" evidence="3">
    <location>
        <begin position="1"/>
        <end position="200"/>
    </location>
</feature>
<keyword evidence="1 2" id="KW-0694">RNA-binding</keyword>
<reference evidence="5 6" key="3">
    <citation type="submission" date="2019-11" db="EMBL/GenBank/DDBJ databases">
        <title>A de novo genome assembly of a pear dwarfing rootstock.</title>
        <authorList>
            <person name="Wang F."/>
            <person name="Wang J."/>
            <person name="Li S."/>
            <person name="Zhang Y."/>
            <person name="Fang M."/>
            <person name="Ma L."/>
            <person name="Zhao Y."/>
            <person name="Jiang S."/>
        </authorList>
    </citation>
    <scope>NUCLEOTIDE SEQUENCE [LARGE SCALE GENOMIC DNA]</scope>
    <source>
        <strain evidence="5">S2</strain>
        <tissue evidence="5">Leaf</tissue>
    </source>
</reference>
<dbReference type="GO" id="GO:0008143">
    <property type="term" value="F:poly(A) binding"/>
    <property type="evidence" value="ECO:0007669"/>
    <property type="project" value="TreeGrafter"/>
</dbReference>
<feature type="domain" description="RRM" evidence="4">
    <location>
        <begin position="299"/>
        <end position="381"/>
    </location>
</feature>
<dbReference type="PANTHER" id="PTHR23236">
    <property type="entry name" value="EUKARYOTIC TRANSLATION INITIATION FACTOR 4B/4H"/>
    <property type="match status" value="1"/>
</dbReference>
<dbReference type="PROSITE" id="PS50102">
    <property type="entry name" value="RRM"/>
    <property type="match status" value="2"/>
</dbReference>
<accession>A0A5N5HLB5</accession>
<evidence type="ECO:0000259" key="4">
    <source>
        <dbReference type="PROSITE" id="PS50102"/>
    </source>
</evidence>
<feature type="domain" description="RRM" evidence="4">
    <location>
        <begin position="197"/>
        <end position="273"/>
    </location>
</feature>
<evidence type="ECO:0000256" key="2">
    <source>
        <dbReference type="PROSITE-ProRule" id="PRU00176"/>
    </source>
</evidence>
<protein>
    <submittedName>
        <fullName evidence="5">Nucleolin 1</fullName>
    </submittedName>
</protein>
<comment type="caution">
    <text evidence="5">The sequence shown here is derived from an EMBL/GenBank/DDBJ whole genome shotgun (WGS) entry which is preliminary data.</text>
</comment>
<dbReference type="SMART" id="SM00360">
    <property type="entry name" value="RRM"/>
    <property type="match status" value="2"/>
</dbReference>
<organism evidence="5 6">
    <name type="scientific">Pyrus ussuriensis x Pyrus communis</name>
    <dbReference type="NCBI Taxonomy" id="2448454"/>
    <lineage>
        <taxon>Eukaryota</taxon>
        <taxon>Viridiplantae</taxon>
        <taxon>Streptophyta</taxon>
        <taxon>Embryophyta</taxon>
        <taxon>Tracheophyta</taxon>
        <taxon>Spermatophyta</taxon>
        <taxon>Magnoliopsida</taxon>
        <taxon>eudicotyledons</taxon>
        <taxon>Gunneridae</taxon>
        <taxon>Pentapetalae</taxon>
        <taxon>rosids</taxon>
        <taxon>fabids</taxon>
        <taxon>Rosales</taxon>
        <taxon>Rosaceae</taxon>
        <taxon>Amygdaloideae</taxon>
        <taxon>Maleae</taxon>
        <taxon>Pyrus</taxon>
    </lineage>
</organism>
<feature type="compositionally biased region" description="Low complexity" evidence="3">
    <location>
        <begin position="188"/>
        <end position="198"/>
    </location>
</feature>
<gene>
    <name evidence="5" type="ORF">D8674_015724</name>
</gene>
<dbReference type="Gene3D" id="3.30.70.330">
    <property type="match status" value="2"/>
</dbReference>
<evidence type="ECO:0000313" key="6">
    <source>
        <dbReference type="Proteomes" id="UP000327157"/>
    </source>
</evidence>
<dbReference type="EMBL" id="SMOL01000160">
    <property type="protein sequence ID" value="KAB2624064.1"/>
    <property type="molecule type" value="Genomic_DNA"/>
</dbReference>
<feature type="region of interest" description="Disordered" evidence="3">
    <location>
        <begin position="379"/>
        <end position="441"/>
    </location>
</feature>
<dbReference type="InterPro" id="IPR012677">
    <property type="entry name" value="Nucleotide-bd_a/b_plait_sf"/>
</dbReference>
<evidence type="ECO:0000256" key="3">
    <source>
        <dbReference type="SAM" id="MobiDB-lite"/>
    </source>
</evidence>
<sequence length="441" mass="46949">MGKSSKKSATKVEAPAVVVPAPKSGKKGIDSSRGCSAGIQKKKVEAKTQKKKKVETSSSEEESDVSSDPDVKAPKSKVAAQNGLTAAIKKKEVSAGSSDESSDESEDDDETPAKVTGQRPAAAAKKGPSVAVKKADTSSSGSEDEGTTKDEDSIDSSDSDEDMADTGTDGSEEEVSSDKEEDDEQPKTPKTPVTSSKTLFVGNLNFRIEEHDVRNFFKDAGEVVDIRFASDPEGKFKGFGHVEFATAEEAKKALEFNGLELLGRDVKLDLARERGEKGAYTPTGSESNSYQKGPRGASKTIFIRGFDSSLGEDEIRSSLQEVFSSCGEITRVSIPKDYETGASKGFNGYMDFTDADSFNKALGLDGSEFGDSYLKVEEAKPKGDFGTPRSNDRSFSSNRGGGRFSRGGDRGRGFRGRRGGRDGGRGGRDGGRGRGRGKKYT</sequence>
<feature type="compositionally biased region" description="Acidic residues" evidence="3">
    <location>
        <begin position="152"/>
        <end position="184"/>
    </location>
</feature>
<feature type="compositionally biased region" description="Basic and acidic residues" evidence="3">
    <location>
        <begin position="419"/>
        <end position="432"/>
    </location>
</feature>
<dbReference type="InterPro" id="IPR000504">
    <property type="entry name" value="RRM_dom"/>
</dbReference>
<dbReference type="AlphaFoldDB" id="A0A5N5HLB5"/>
<feature type="compositionally biased region" description="Acidic residues" evidence="3">
    <location>
        <begin position="58"/>
        <end position="67"/>
    </location>
</feature>
<dbReference type="InterPro" id="IPR035979">
    <property type="entry name" value="RBD_domain_sf"/>
</dbReference>
<reference evidence="5 6" key="1">
    <citation type="submission" date="2019-09" db="EMBL/GenBank/DDBJ databases">
        <authorList>
            <person name="Ou C."/>
        </authorList>
    </citation>
    <scope>NUCLEOTIDE SEQUENCE [LARGE SCALE GENOMIC DNA]</scope>
    <source>
        <strain evidence="5">S2</strain>
        <tissue evidence="5">Leaf</tissue>
    </source>
</reference>
<proteinExistence type="predicted"/>
<dbReference type="PANTHER" id="PTHR23236:SF11">
    <property type="entry name" value="EUKARYOTIC TRANSLATION INITIATION FACTOR 4H"/>
    <property type="match status" value="1"/>
</dbReference>
<feature type="compositionally biased region" description="Acidic residues" evidence="3">
    <location>
        <begin position="100"/>
        <end position="110"/>
    </location>
</feature>
<feature type="region of interest" description="Disordered" evidence="3">
    <location>
        <begin position="277"/>
        <end position="296"/>
    </location>
</feature>
<evidence type="ECO:0000256" key="1">
    <source>
        <dbReference type="ARBA" id="ARBA00022884"/>
    </source>
</evidence>